<proteinExistence type="inferred from homology"/>
<feature type="signal peptide" evidence="3">
    <location>
        <begin position="1"/>
        <end position="26"/>
    </location>
</feature>
<evidence type="ECO:0000256" key="1">
    <source>
        <dbReference type="ARBA" id="ARBA00004418"/>
    </source>
</evidence>
<keyword evidence="3" id="KW-0732">Signal</keyword>
<dbReference type="PANTHER" id="PTHR30290:SF83">
    <property type="entry name" value="ABC TRANSPORTER SUBSTRATE-BINDING PROTEIN"/>
    <property type="match status" value="1"/>
</dbReference>
<evidence type="ECO:0000259" key="4">
    <source>
        <dbReference type="Pfam" id="PF00496"/>
    </source>
</evidence>
<name>A0A1M5NXY7_9RHOB</name>
<evidence type="ECO:0000313" key="6">
    <source>
        <dbReference type="Proteomes" id="UP000184221"/>
    </source>
</evidence>
<feature type="domain" description="Solute-binding protein family 5" evidence="4">
    <location>
        <begin position="78"/>
        <end position="442"/>
    </location>
</feature>
<feature type="chain" id="PRO_5012274131" evidence="3">
    <location>
        <begin position="27"/>
        <end position="550"/>
    </location>
</feature>
<accession>A0A1M5NXY7</accession>
<dbReference type="OrthoDB" id="9803988at2"/>
<dbReference type="SUPFAM" id="SSF53850">
    <property type="entry name" value="Periplasmic binding protein-like II"/>
    <property type="match status" value="1"/>
</dbReference>
<dbReference type="GO" id="GO:0030288">
    <property type="term" value="C:outer membrane-bounded periplasmic space"/>
    <property type="evidence" value="ECO:0007669"/>
    <property type="project" value="UniProtKB-ARBA"/>
</dbReference>
<comment type="similarity">
    <text evidence="2">Belongs to the bacterial solute-binding protein 5 family.</text>
</comment>
<reference evidence="5 6" key="1">
    <citation type="submission" date="2016-11" db="EMBL/GenBank/DDBJ databases">
        <authorList>
            <person name="Jaros S."/>
            <person name="Januszkiewicz K."/>
            <person name="Wedrychowicz H."/>
        </authorList>
    </citation>
    <scope>NUCLEOTIDE SEQUENCE [LARGE SCALE GENOMIC DNA]</scope>
    <source>
        <strain evidence="5 6">DSM 29431</strain>
    </source>
</reference>
<protein>
    <submittedName>
        <fullName evidence="5">ABC-type transport system, substrate-binding protein</fullName>
    </submittedName>
</protein>
<sequence>MAKKTLYRSTAITLLTAMLAAGPVWAEKTLTIGMTAADIPRTSGQPDQGFEGNRFTGIPMYDALTHWDLSSETEASGIVPGLATSWQVNPDDTTKWTFTLREGVTFHDGSPFNADAVVWNVQKVLDENAPHFAPDQVGATKSRMPTLASARAIDDLTVELTTTQPDSFLPLNMTMLFMASPTHWQSLYDAVDASITDPKERAAAAWTAFAFDPSGTGPFEGDLFVPRERFEMVKNEDYWDPARTPTIDRVVLVPLPDANARTAALLSGQVDWIEAPAPDAIPRIQAEGNVIYANPQPHVWPWQLSFHEGSPWLDKRVRHAANLCVNREELQVLLGGYMGIPKGSVEPGHPWWGNPSFDIRYDPDAARALMTEAGFSADNPIQVKVQTSASGSGQMQPVTMNEYVQQSLADCFFDVELDVLEWNTVFTNWRKGAADESARGANAINVSFATMDPFFAMVRFVSTETFPPVSNNWGLFGNDEFDALIAEARTSFADADRDAALARLHTRIVEEAPFVWIAHDVGPRAMSAKVGNVTQPKNWFIDIAPMTIDE</sequence>
<dbReference type="Gene3D" id="3.40.190.10">
    <property type="entry name" value="Periplasmic binding protein-like II"/>
    <property type="match status" value="1"/>
</dbReference>
<dbReference type="GO" id="GO:1904680">
    <property type="term" value="F:peptide transmembrane transporter activity"/>
    <property type="evidence" value="ECO:0007669"/>
    <property type="project" value="TreeGrafter"/>
</dbReference>
<comment type="subcellular location">
    <subcellularLocation>
        <location evidence="1">Periplasm</location>
    </subcellularLocation>
</comment>
<dbReference type="Gene3D" id="3.10.105.10">
    <property type="entry name" value="Dipeptide-binding Protein, Domain 3"/>
    <property type="match status" value="1"/>
</dbReference>
<dbReference type="RefSeq" id="WP_072776737.1">
    <property type="nucleotide sequence ID" value="NZ_FQXC01000001.1"/>
</dbReference>
<gene>
    <name evidence="5" type="ORF">SAMN05443551_1077</name>
</gene>
<dbReference type="GO" id="GO:0043190">
    <property type="term" value="C:ATP-binding cassette (ABC) transporter complex"/>
    <property type="evidence" value="ECO:0007669"/>
    <property type="project" value="InterPro"/>
</dbReference>
<evidence type="ECO:0000313" key="5">
    <source>
        <dbReference type="EMBL" id="SHG94059.1"/>
    </source>
</evidence>
<dbReference type="Pfam" id="PF00496">
    <property type="entry name" value="SBP_bac_5"/>
    <property type="match status" value="1"/>
</dbReference>
<keyword evidence="6" id="KW-1185">Reference proteome</keyword>
<evidence type="ECO:0000256" key="2">
    <source>
        <dbReference type="ARBA" id="ARBA00005695"/>
    </source>
</evidence>
<dbReference type="InterPro" id="IPR000914">
    <property type="entry name" value="SBP_5_dom"/>
</dbReference>
<dbReference type="InterPro" id="IPR030678">
    <property type="entry name" value="Peptide/Ni-bd"/>
</dbReference>
<evidence type="ECO:0000256" key="3">
    <source>
        <dbReference type="SAM" id="SignalP"/>
    </source>
</evidence>
<dbReference type="PANTHER" id="PTHR30290">
    <property type="entry name" value="PERIPLASMIC BINDING COMPONENT OF ABC TRANSPORTER"/>
    <property type="match status" value="1"/>
</dbReference>
<dbReference type="Proteomes" id="UP000184221">
    <property type="component" value="Unassembled WGS sequence"/>
</dbReference>
<dbReference type="AlphaFoldDB" id="A0A1M5NXY7"/>
<dbReference type="STRING" id="996342.SAMN05443551_1077"/>
<dbReference type="PIRSF" id="PIRSF002741">
    <property type="entry name" value="MppA"/>
    <property type="match status" value="1"/>
</dbReference>
<organism evidence="5 6">
    <name type="scientific">Marivita hallyeonensis</name>
    <dbReference type="NCBI Taxonomy" id="996342"/>
    <lineage>
        <taxon>Bacteria</taxon>
        <taxon>Pseudomonadati</taxon>
        <taxon>Pseudomonadota</taxon>
        <taxon>Alphaproteobacteria</taxon>
        <taxon>Rhodobacterales</taxon>
        <taxon>Roseobacteraceae</taxon>
        <taxon>Marivita</taxon>
    </lineage>
</organism>
<dbReference type="InterPro" id="IPR039424">
    <property type="entry name" value="SBP_5"/>
</dbReference>
<dbReference type="EMBL" id="FQXC01000001">
    <property type="protein sequence ID" value="SHG94059.1"/>
    <property type="molecule type" value="Genomic_DNA"/>
</dbReference>
<dbReference type="CDD" id="cd08495">
    <property type="entry name" value="PBP2_NikA_DppA_OppA_like_8"/>
    <property type="match status" value="1"/>
</dbReference>
<dbReference type="GO" id="GO:0015833">
    <property type="term" value="P:peptide transport"/>
    <property type="evidence" value="ECO:0007669"/>
    <property type="project" value="TreeGrafter"/>
</dbReference>